<feature type="domain" description="RRM" evidence="2">
    <location>
        <begin position="7"/>
        <end position="79"/>
    </location>
</feature>
<dbReference type="VEuPathDB" id="TrichDB:TRFO_20034"/>
<dbReference type="GO" id="GO:0003723">
    <property type="term" value="F:RNA binding"/>
    <property type="evidence" value="ECO:0007669"/>
    <property type="project" value="UniProtKB-UniRule"/>
</dbReference>
<dbReference type="RefSeq" id="XP_068363687.1">
    <property type="nucleotide sequence ID" value="XM_068501155.1"/>
</dbReference>
<dbReference type="PANTHER" id="PTHR48037">
    <property type="entry name" value="ATPASE E1"/>
    <property type="match status" value="1"/>
</dbReference>
<dbReference type="GeneID" id="94835859"/>
<dbReference type="PROSITE" id="PS50102">
    <property type="entry name" value="RRM"/>
    <property type="match status" value="1"/>
</dbReference>
<dbReference type="InterPro" id="IPR000504">
    <property type="entry name" value="RRM_dom"/>
</dbReference>
<proteinExistence type="predicted"/>
<dbReference type="AlphaFoldDB" id="A0A1J4KGM1"/>
<protein>
    <recommendedName>
        <fullName evidence="2">RRM domain-containing protein</fullName>
    </recommendedName>
</protein>
<dbReference type="InterPro" id="IPR012677">
    <property type="entry name" value="Nucleotide-bd_a/b_plait_sf"/>
</dbReference>
<dbReference type="Pfam" id="PF00076">
    <property type="entry name" value="RRM_1"/>
    <property type="match status" value="1"/>
</dbReference>
<evidence type="ECO:0000313" key="4">
    <source>
        <dbReference type="Proteomes" id="UP000179807"/>
    </source>
</evidence>
<dbReference type="SMART" id="SM00360">
    <property type="entry name" value="RRM"/>
    <property type="match status" value="1"/>
</dbReference>
<accession>A0A1J4KGM1</accession>
<dbReference type="EMBL" id="MLAK01000607">
    <property type="protein sequence ID" value="OHT10551.1"/>
    <property type="molecule type" value="Genomic_DNA"/>
</dbReference>
<keyword evidence="4" id="KW-1185">Reference proteome</keyword>
<dbReference type="PANTHER" id="PTHR48037:SF1">
    <property type="entry name" value="RRM DOMAIN-CONTAINING PROTEIN"/>
    <property type="match status" value="1"/>
</dbReference>
<gene>
    <name evidence="3" type="ORF">TRFO_20034</name>
</gene>
<dbReference type="Gene3D" id="3.30.70.330">
    <property type="match status" value="1"/>
</dbReference>
<comment type="caution">
    <text evidence="3">The sequence shown here is derived from an EMBL/GenBank/DDBJ whole genome shotgun (WGS) entry which is preliminary data.</text>
</comment>
<evidence type="ECO:0000259" key="2">
    <source>
        <dbReference type="PROSITE" id="PS50102"/>
    </source>
</evidence>
<evidence type="ECO:0000313" key="3">
    <source>
        <dbReference type="EMBL" id="OHT10551.1"/>
    </source>
</evidence>
<dbReference type="InterPro" id="IPR035979">
    <property type="entry name" value="RBD_domain_sf"/>
</dbReference>
<dbReference type="SUPFAM" id="SSF54928">
    <property type="entry name" value="RNA-binding domain, RBD"/>
    <property type="match status" value="1"/>
</dbReference>
<organism evidence="3 4">
    <name type="scientific">Tritrichomonas foetus</name>
    <dbReference type="NCBI Taxonomy" id="1144522"/>
    <lineage>
        <taxon>Eukaryota</taxon>
        <taxon>Metamonada</taxon>
        <taxon>Parabasalia</taxon>
        <taxon>Tritrichomonadida</taxon>
        <taxon>Tritrichomonadidae</taxon>
        <taxon>Tritrichomonas</taxon>
    </lineage>
</organism>
<keyword evidence="1" id="KW-0694">RNA-binding</keyword>
<sequence>MSAADRRTLFVQNLPASVNRTNIWDAFVIFGEIANVKLSENKDNCIVEFEEEGDANAALDNMHLSELFGQTIYVSFATKGNLVDRRKPIWDIEFDAGEV</sequence>
<dbReference type="OrthoDB" id="407442at2759"/>
<reference evidence="3" key="1">
    <citation type="submission" date="2016-10" db="EMBL/GenBank/DDBJ databases">
        <authorList>
            <person name="Benchimol M."/>
            <person name="Almeida L.G."/>
            <person name="Vasconcelos A.T."/>
            <person name="Perreira-Neves A."/>
            <person name="Rosa I.A."/>
            <person name="Tasca T."/>
            <person name="Bogo M.R."/>
            <person name="de Souza W."/>
        </authorList>
    </citation>
    <scope>NUCLEOTIDE SEQUENCE [LARGE SCALE GENOMIC DNA]</scope>
    <source>
        <strain evidence="3">K</strain>
    </source>
</reference>
<dbReference type="Proteomes" id="UP000179807">
    <property type="component" value="Unassembled WGS sequence"/>
</dbReference>
<evidence type="ECO:0000256" key="1">
    <source>
        <dbReference type="PROSITE-ProRule" id="PRU00176"/>
    </source>
</evidence>
<name>A0A1J4KGM1_9EUKA</name>